<feature type="signal peptide" evidence="1">
    <location>
        <begin position="1"/>
        <end position="22"/>
    </location>
</feature>
<protein>
    <recommendedName>
        <fullName evidence="2">Lysozyme inhibitor LprI-like N-terminal domain-containing protein</fullName>
    </recommendedName>
</protein>
<gene>
    <name evidence="3" type="ORF">GCM10007205_20640</name>
</gene>
<feature type="domain" description="Lysozyme inhibitor LprI-like N-terminal" evidence="2">
    <location>
        <begin position="40"/>
        <end position="127"/>
    </location>
</feature>
<keyword evidence="4" id="KW-1185">Reference proteome</keyword>
<sequence>MKNIVQAIVLTAGMLLASGAQAGAAPDAAMQEALQDCDRNQMNMNLCAAHRHQQADQALNRQYRETLAKQSDDAARQRVRVAQRAWIVFRDKDCLASNGPREESGSIWPLLQADCLARHTERRTEDLKLQACGMEGCAER</sequence>
<evidence type="ECO:0000313" key="3">
    <source>
        <dbReference type="EMBL" id="GGC11360.1"/>
    </source>
</evidence>
<reference evidence="3" key="2">
    <citation type="submission" date="2020-09" db="EMBL/GenBank/DDBJ databases">
        <authorList>
            <person name="Sun Q."/>
            <person name="Sedlacek I."/>
        </authorList>
    </citation>
    <scope>NUCLEOTIDE SEQUENCE</scope>
    <source>
        <strain evidence="3">CCM 7086</strain>
    </source>
</reference>
<feature type="chain" id="PRO_5035173917" description="Lysozyme inhibitor LprI-like N-terminal domain-containing protein" evidence="1">
    <location>
        <begin position="23"/>
        <end position="140"/>
    </location>
</feature>
<dbReference type="RefSeq" id="WP_188396183.1">
    <property type="nucleotide sequence ID" value="NZ_BMCG01000004.1"/>
</dbReference>
<dbReference type="EMBL" id="BMCG01000004">
    <property type="protein sequence ID" value="GGC11360.1"/>
    <property type="molecule type" value="Genomic_DNA"/>
</dbReference>
<dbReference type="Gene3D" id="1.20.1270.180">
    <property type="match status" value="1"/>
</dbReference>
<keyword evidence="1" id="KW-0732">Signal</keyword>
<proteinExistence type="predicted"/>
<organism evidence="3 4">
    <name type="scientific">Oxalicibacterium flavum</name>
    <dbReference type="NCBI Taxonomy" id="179467"/>
    <lineage>
        <taxon>Bacteria</taxon>
        <taxon>Pseudomonadati</taxon>
        <taxon>Pseudomonadota</taxon>
        <taxon>Betaproteobacteria</taxon>
        <taxon>Burkholderiales</taxon>
        <taxon>Oxalobacteraceae</taxon>
        <taxon>Oxalicibacterium</taxon>
    </lineage>
</organism>
<evidence type="ECO:0000256" key="1">
    <source>
        <dbReference type="SAM" id="SignalP"/>
    </source>
</evidence>
<dbReference type="InterPro" id="IPR009739">
    <property type="entry name" value="LprI-like_N"/>
</dbReference>
<dbReference type="AlphaFoldDB" id="A0A8J2XVA0"/>
<dbReference type="Pfam" id="PF07007">
    <property type="entry name" value="LprI"/>
    <property type="match status" value="1"/>
</dbReference>
<dbReference type="Proteomes" id="UP000620266">
    <property type="component" value="Unassembled WGS sequence"/>
</dbReference>
<name>A0A8J2XVA0_9BURK</name>
<accession>A0A8J2XVA0</accession>
<evidence type="ECO:0000313" key="4">
    <source>
        <dbReference type="Proteomes" id="UP000620266"/>
    </source>
</evidence>
<comment type="caution">
    <text evidence="3">The sequence shown here is derived from an EMBL/GenBank/DDBJ whole genome shotgun (WGS) entry which is preliminary data.</text>
</comment>
<reference evidence="3" key="1">
    <citation type="journal article" date="2014" name="Int. J. Syst. Evol. Microbiol.">
        <title>Complete genome sequence of Corynebacterium casei LMG S-19264T (=DSM 44701T), isolated from a smear-ripened cheese.</title>
        <authorList>
            <consortium name="US DOE Joint Genome Institute (JGI-PGF)"/>
            <person name="Walter F."/>
            <person name="Albersmeier A."/>
            <person name="Kalinowski J."/>
            <person name="Ruckert C."/>
        </authorList>
    </citation>
    <scope>NUCLEOTIDE SEQUENCE</scope>
    <source>
        <strain evidence="3">CCM 7086</strain>
    </source>
</reference>
<evidence type="ECO:0000259" key="2">
    <source>
        <dbReference type="Pfam" id="PF07007"/>
    </source>
</evidence>